<evidence type="ECO:0000313" key="4">
    <source>
        <dbReference type="EMBL" id="PIL25391.1"/>
    </source>
</evidence>
<evidence type="ECO:0000259" key="2">
    <source>
        <dbReference type="Pfam" id="PF06985"/>
    </source>
</evidence>
<feature type="region of interest" description="Disordered" evidence="1">
    <location>
        <begin position="51"/>
        <end position="81"/>
    </location>
</feature>
<comment type="caution">
    <text evidence="4">The sequence shown here is derived from an EMBL/GenBank/DDBJ whole genome shotgun (WGS) entry which is preliminary data.</text>
</comment>
<dbReference type="Pfam" id="PF06985">
    <property type="entry name" value="HET"/>
    <property type="match status" value="1"/>
</dbReference>
<protein>
    <submittedName>
        <fullName evidence="4">Uncharacterized protein</fullName>
    </submittedName>
</protein>
<evidence type="ECO:0000313" key="5">
    <source>
        <dbReference type="Proteomes" id="UP000230002"/>
    </source>
</evidence>
<sequence length="699" mass="77932">MRLIDLVTGDFAEFNDPSKTPAYAILSHRWALDEQTYQVLREIQERCKENCRSAAEAPPPNIPSSSSRRDSSTRPLCPAAPQSIWHSDSGLSDKVRGSCEAARRDGFHYLWIDSCCIDKTSSSELSESINSMFAWYSGAEVCYTFLADVPTSSSDSLCAEGSAFRSSEWFTRGWTLQELIAPRRLVFLSQTWELLGTKSGLARLVEEITGIPLEILIDNDRLLHGWLDGCSVAQRMSWAARRRTTKVEDRAYSLLGIFNIQMPPLYGEGQGAFRRLQEEILRRIPDQTIFAWGNVFPKPFSTHPDTLRLTPAIPRPSVSYENLPGPPSPAEASLHGDHRYFNFSSGGFYALLADTPDAFADAGQVVAITPNRFHDLLRPYCRLSPQEYTSTPNGIRTDLPLLPLSSCLVPDEELFEDQDWLWSGTVEWYLAVLACQLSSVSKPEHLLCCVCCIPSPLRPVNSIYRSSLKDRRPGGSLAAESEPLPLYSIFRLSLDNKHWGSALRAHTVYLDHLARMPSYSSIDSLDVAMLEPVSLTFTLPTWCRAALEEKGYAASLEGPSDARGAFRFHRLTLTPTSCFVLDQSSPGRWSITADFSSERTPSADGDGDGDGLCIRAAVHVAGRDSNRGYTEHLQWTHARDRHEWSPGWHWGLMSGTLMLAAEGHERVRLELGVRLASASCYRIHVALDVPARRGSFHAL</sequence>
<dbReference type="Pfam" id="PF26640">
    <property type="entry name" value="DUF8212"/>
    <property type="match status" value="1"/>
</dbReference>
<dbReference type="InterPro" id="IPR058525">
    <property type="entry name" value="DUF8212"/>
</dbReference>
<feature type="domain" description="Heterokaryon incompatibility" evidence="2">
    <location>
        <begin position="23"/>
        <end position="150"/>
    </location>
</feature>
<organism evidence="4 5">
    <name type="scientific">Ganoderma sinense ZZ0214-1</name>
    <dbReference type="NCBI Taxonomy" id="1077348"/>
    <lineage>
        <taxon>Eukaryota</taxon>
        <taxon>Fungi</taxon>
        <taxon>Dikarya</taxon>
        <taxon>Basidiomycota</taxon>
        <taxon>Agaricomycotina</taxon>
        <taxon>Agaricomycetes</taxon>
        <taxon>Polyporales</taxon>
        <taxon>Polyporaceae</taxon>
        <taxon>Ganoderma</taxon>
    </lineage>
</organism>
<dbReference type="Proteomes" id="UP000230002">
    <property type="component" value="Unassembled WGS sequence"/>
</dbReference>
<gene>
    <name evidence="4" type="ORF">GSI_13281</name>
</gene>
<evidence type="ECO:0000259" key="3">
    <source>
        <dbReference type="Pfam" id="PF26640"/>
    </source>
</evidence>
<dbReference type="AlphaFoldDB" id="A0A2G8RV59"/>
<dbReference type="InterPro" id="IPR010730">
    <property type="entry name" value="HET"/>
</dbReference>
<evidence type="ECO:0000256" key="1">
    <source>
        <dbReference type="SAM" id="MobiDB-lite"/>
    </source>
</evidence>
<proteinExistence type="predicted"/>
<reference evidence="4 5" key="1">
    <citation type="journal article" date="2015" name="Sci. Rep.">
        <title>Chromosome-level genome map provides insights into diverse defense mechanisms in the medicinal fungus Ganoderma sinense.</title>
        <authorList>
            <person name="Zhu Y."/>
            <person name="Xu J."/>
            <person name="Sun C."/>
            <person name="Zhou S."/>
            <person name="Xu H."/>
            <person name="Nelson D.R."/>
            <person name="Qian J."/>
            <person name="Song J."/>
            <person name="Luo H."/>
            <person name="Xiang L."/>
            <person name="Li Y."/>
            <person name="Xu Z."/>
            <person name="Ji A."/>
            <person name="Wang L."/>
            <person name="Lu S."/>
            <person name="Hayward A."/>
            <person name="Sun W."/>
            <person name="Li X."/>
            <person name="Schwartz D.C."/>
            <person name="Wang Y."/>
            <person name="Chen S."/>
        </authorList>
    </citation>
    <scope>NUCLEOTIDE SEQUENCE [LARGE SCALE GENOMIC DNA]</scope>
    <source>
        <strain evidence="4 5">ZZ0214-1</strain>
    </source>
</reference>
<keyword evidence="5" id="KW-1185">Reference proteome</keyword>
<dbReference type="EMBL" id="AYKW01000056">
    <property type="protein sequence ID" value="PIL25391.1"/>
    <property type="molecule type" value="Genomic_DNA"/>
</dbReference>
<dbReference type="OrthoDB" id="2749026at2759"/>
<dbReference type="PANTHER" id="PTHR10622:SF10">
    <property type="entry name" value="HET DOMAIN-CONTAINING PROTEIN"/>
    <property type="match status" value="1"/>
</dbReference>
<accession>A0A2G8RV59</accession>
<feature type="domain" description="DUF8212" evidence="3">
    <location>
        <begin position="272"/>
        <end position="512"/>
    </location>
</feature>
<name>A0A2G8RV59_9APHY</name>
<dbReference type="PANTHER" id="PTHR10622">
    <property type="entry name" value="HET DOMAIN-CONTAINING PROTEIN"/>
    <property type="match status" value="1"/>
</dbReference>